<evidence type="ECO:0000256" key="3">
    <source>
        <dbReference type="RuleBase" id="RU000641"/>
    </source>
</evidence>
<dbReference type="GO" id="GO:0006298">
    <property type="term" value="P:mismatch repair"/>
    <property type="evidence" value="ECO:0007669"/>
    <property type="project" value="TreeGrafter"/>
</dbReference>
<accession>A0A5J9WHP3</accession>
<evidence type="ECO:0000313" key="8">
    <source>
        <dbReference type="EMBL" id="TVU47571.1"/>
    </source>
</evidence>
<dbReference type="NCBIfam" id="TIGR00590">
    <property type="entry name" value="pcna"/>
    <property type="match status" value="1"/>
</dbReference>
<dbReference type="CDD" id="cd00577">
    <property type="entry name" value="PCNA"/>
    <property type="match status" value="1"/>
</dbReference>
<dbReference type="AlphaFoldDB" id="A0A5J9WHP3"/>
<evidence type="ECO:0000256" key="4">
    <source>
        <dbReference type="RuleBase" id="RU003671"/>
    </source>
</evidence>
<dbReference type="InterPro" id="IPR000730">
    <property type="entry name" value="Pr_cel_nuc_antig"/>
</dbReference>
<feature type="domain" description="Proliferating cell nuclear antigen PCNA N-terminal" evidence="6">
    <location>
        <begin position="49"/>
        <end position="170"/>
    </location>
</feature>
<evidence type="ECO:0000256" key="2">
    <source>
        <dbReference type="ARBA" id="ARBA00023125"/>
    </source>
</evidence>
<evidence type="ECO:0000313" key="9">
    <source>
        <dbReference type="Proteomes" id="UP000324897"/>
    </source>
</evidence>
<protein>
    <recommendedName>
        <fullName evidence="3">DNA sliding clamp PCNA</fullName>
    </recommendedName>
</protein>
<dbReference type="GO" id="GO:0043626">
    <property type="term" value="C:PCNA complex"/>
    <property type="evidence" value="ECO:0007669"/>
    <property type="project" value="TreeGrafter"/>
</dbReference>
<dbReference type="PRINTS" id="PR00339">
    <property type="entry name" value="PCNACYCLIN"/>
</dbReference>
<evidence type="ECO:0000256" key="5">
    <source>
        <dbReference type="SAM" id="MobiDB-lite"/>
    </source>
</evidence>
<evidence type="ECO:0000256" key="1">
    <source>
        <dbReference type="ARBA" id="ARBA00010462"/>
    </source>
</evidence>
<dbReference type="Pfam" id="PF02747">
    <property type="entry name" value="PCNA_C"/>
    <property type="match status" value="1"/>
</dbReference>
<keyword evidence="4" id="KW-0235">DNA replication</keyword>
<keyword evidence="2 4" id="KW-0238">DNA-binding</keyword>
<organism evidence="8 9">
    <name type="scientific">Eragrostis curvula</name>
    <name type="common">weeping love grass</name>
    <dbReference type="NCBI Taxonomy" id="38414"/>
    <lineage>
        <taxon>Eukaryota</taxon>
        <taxon>Viridiplantae</taxon>
        <taxon>Streptophyta</taxon>
        <taxon>Embryophyta</taxon>
        <taxon>Tracheophyta</taxon>
        <taxon>Spermatophyta</taxon>
        <taxon>Magnoliopsida</taxon>
        <taxon>Liliopsida</taxon>
        <taxon>Poales</taxon>
        <taxon>Poaceae</taxon>
        <taxon>PACMAD clade</taxon>
        <taxon>Chloridoideae</taxon>
        <taxon>Eragrostideae</taxon>
        <taxon>Eragrostidinae</taxon>
        <taxon>Eragrostis</taxon>
    </lineage>
</organism>
<feature type="domain" description="Proliferating cell nuclear antigen PCNA C-terminal" evidence="7">
    <location>
        <begin position="262"/>
        <end position="325"/>
    </location>
</feature>
<dbReference type="EMBL" id="RWGY01000004">
    <property type="protein sequence ID" value="TVU47571.1"/>
    <property type="molecule type" value="Genomic_DNA"/>
</dbReference>
<dbReference type="PANTHER" id="PTHR11352:SF0">
    <property type="entry name" value="PROLIFERATING CELL NUCLEAR ANTIGEN"/>
    <property type="match status" value="1"/>
</dbReference>
<dbReference type="GO" id="GO:0003677">
    <property type="term" value="F:DNA binding"/>
    <property type="evidence" value="ECO:0007669"/>
    <property type="project" value="UniProtKB-KW"/>
</dbReference>
<dbReference type="Pfam" id="PF00705">
    <property type="entry name" value="PCNA_N"/>
    <property type="match status" value="1"/>
</dbReference>
<dbReference type="InterPro" id="IPR046938">
    <property type="entry name" value="DNA_clamp_sf"/>
</dbReference>
<proteinExistence type="inferred from homology"/>
<dbReference type="Proteomes" id="UP000324897">
    <property type="component" value="Chromosome 5"/>
</dbReference>
<dbReference type="GO" id="GO:0006272">
    <property type="term" value="P:leading strand elongation"/>
    <property type="evidence" value="ECO:0007669"/>
    <property type="project" value="TreeGrafter"/>
</dbReference>
<dbReference type="GO" id="GO:0006275">
    <property type="term" value="P:regulation of DNA replication"/>
    <property type="evidence" value="ECO:0007669"/>
    <property type="project" value="InterPro"/>
</dbReference>
<keyword evidence="3" id="KW-0539">Nucleus</keyword>
<comment type="similarity">
    <text evidence="1 4">Belongs to the PCNA family.</text>
</comment>
<dbReference type="Gramene" id="TVU47571">
    <property type="protein sequence ID" value="TVU47571"/>
    <property type="gene ID" value="EJB05_07177"/>
</dbReference>
<name>A0A5J9WHP3_9POAL</name>
<dbReference type="GO" id="GO:0030337">
    <property type="term" value="F:DNA polymerase processivity factor activity"/>
    <property type="evidence" value="ECO:0007669"/>
    <property type="project" value="InterPro"/>
</dbReference>
<feature type="compositionally biased region" description="Low complexity" evidence="5">
    <location>
        <begin position="1"/>
        <end position="14"/>
    </location>
</feature>
<dbReference type="SUPFAM" id="SSF55979">
    <property type="entry name" value="DNA clamp"/>
    <property type="match status" value="2"/>
</dbReference>
<keyword evidence="9" id="KW-1185">Reference proteome</keyword>
<evidence type="ECO:0000259" key="6">
    <source>
        <dbReference type="Pfam" id="PF00705"/>
    </source>
</evidence>
<reference evidence="8 9" key="1">
    <citation type="journal article" date="2019" name="Sci. Rep.">
        <title>A high-quality genome of Eragrostis curvula grass provides insights into Poaceae evolution and supports new strategies to enhance forage quality.</title>
        <authorList>
            <person name="Carballo J."/>
            <person name="Santos B.A.C.M."/>
            <person name="Zappacosta D."/>
            <person name="Garbus I."/>
            <person name="Selva J.P."/>
            <person name="Gallo C.A."/>
            <person name="Diaz A."/>
            <person name="Albertini E."/>
            <person name="Caccamo M."/>
            <person name="Echenique V."/>
        </authorList>
    </citation>
    <scope>NUCLEOTIDE SEQUENCE [LARGE SCALE GENOMIC DNA]</scope>
    <source>
        <strain evidence="9">cv. Victoria</strain>
        <tissue evidence="8">Leaf</tissue>
    </source>
</reference>
<comment type="function">
    <text evidence="3">This protein is an auxiliary protein of DNA polymerase delta and is involved in the control of eukaryotic DNA replication by increasing the polymerase's processivity during elongation of the leading strand.</text>
</comment>
<dbReference type="OrthoDB" id="534348at2759"/>
<sequence>MPVSPSSIPLRRSPLPNPSSHPPRSYLGFPHLPLRRRRWAVQEGSADTMVELKLGKENLFPNVLEAILDLVDVASVYCSSTGLTLQAVDAKHVGGITLLFPPEVFQHYRCDSDVSMCIPIDNLVKAIRSAHKDDVITMVFDEYSYDSITLHFDSPSENITMDYDLELVDASIHIPDRHVLYPKYQTLGKMPSAQFMHVCKGLGKISNDGHISVTEKGLEFFALRKNALGEEWRVDITCIQILNALMLLASVHSWFLTQPEKATDIAVTIRAPVSFTLDLKYMNSFAKVSALFNQQVKICLSETGHLMGECKIEETGYIRYFLASKDKTDIEKEDIKDEGSAEEMGGSKEIKGSGEGKEGIKESEDGRDQ</sequence>
<dbReference type="GO" id="GO:0019985">
    <property type="term" value="P:translesion synthesis"/>
    <property type="evidence" value="ECO:0007669"/>
    <property type="project" value="TreeGrafter"/>
</dbReference>
<evidence type="ECO:0000259" key="7">
    <source>
        <dbReference type="Pfam" id="PF02747"/>
    </source>
</evidence>
<dbReference type="Gene3D" id="3.70.10.10">
    <property type="match status" value="1"/>
</dbReference>
<comment type="subcellular location">
    <subcellularLocation>
        <location evidence="3">Nucleus</location>
    </subcellularLocation>
</comment>
<feature type="region of interest" description="Disordered" evidence="5">
    <location>
        <begin position="332"/>
        <end position="369"/>
    </location>
</feature>
<comment type="caution">
    <text evidence="8">The sequence shown here is derived from an EMBL/GenBank/DDBJ whole genome shotgun (WGS) entry which is preliminary data.</text>
</comment>
<dbReference type="InterPro" id="IPR022648">
    <property type="entry name" value="Pr_cel_nuc_antig_N"/>
</dbReference>
<dbReference type="PANTHER" id="PTHR11352">
    <property type="entry name" value="PROLIFERATING CELL NUCLEAR ANTIGEN"/>
    <property type="match status" value="1"/>
</dbReference>
<feature type="region of interest" description="Disordered" evidence="5">
    <location>
        <begin position="1"/>
        <end position="24"/>
    </location>
</feature>
<dbReference type="InterPro" id="IPR022649">
    <property type="entry name" value="Pr_cel_nuc_antig_C"/>
</dbReference>
<gene>
    <name evidence="8" type="ORF">EJB05_07177</name>
</gene>